<proteinExistence type="predicted"/>
<dbReference type="EMBL" id="CAJVPK010000136">
    <property type="protein sequence ID" value="CAG8457252.1"/>
    <property type="molecule type" value="Genomic_DNA"/>
</dbReference>
<sequence>MSLVVTAKIPQNAVFFAGERFQCEITFSYPTPNVERLSNEVKTSGSTNKNGITTHMKSSGDSKSQGKKTSAKQNSTPLSVIVENPAIQNSLAGDLGDSGMFGFRNFVKQSATLTAIASSTFSLLALGGGNSMVSTLPKLSPPTITNSSEKLSPLQEVERLSNKTINKGGANPSQSEPFSYTEIEETDGDGGLINLQHADASDTVSMSDYDTSESTPRSSVDFYGLGYSESNNAWGGSLSEYKKYSSSSRRSSSGSGRCNSSPSLTQKYETLLWGFAQIVGQFMVDSSLIKSIEFEPLKTKTMYRPAGSNVAGGAVGGGTLGISNSLHPSSLQDLQDRADSNSIPVFSTPPSILFCDLHLAPGETKTYKYETRLPTDLPPSHRGKSIRFQYNLIIGTHRGGLNHQSNIVQMPFRVFNYVSEDGSRPVYDLMNPVVIYKDDAIITCKEDGPKPQPVKKRDNKRDEFLDYVEKLVQSNNNEEIVIINKRMEENNDSDMYVFVEKDENSVANTATILSKHMRKANYDICKNNQRVAQLCLLKTSYRLGDIVIGTLNFDGAIIPSYQVSITLENSEIIEPSIANRPQSQIARLTRKIHGEHHEFCLNAKRISFSISMPTNCTPDFATTGVKLQWCLRLEFITGPKDQNSLIPLNADERHHYYQAVEEVNVETFDCSIPIKVYPTSYESARTFPSQHTFLISFVPAGTILKGINIFKNGSDPIAKLDEEYPDWLWDLLDEKKQNVLREHPHSRPALRQQRKQLIKNNNFDKSRKK</sequence>
<dbReference type="PANTHER" id="PTHR12507">
    <property type="entry name" value="REDUCED GROWTH PHENOTYPE 1 RGP1, YEAST -RELATED"/>
    <property type="match status" value="1"/>
</dbReference>
<accession>A0A9N8VIZ6</accession>
<feature type="region of interest" description="Disordered" evidence="1">
    <location>
        <begin position="164"/>
        <end position="194"/>
    </location>
</feature>
<dbReference type="Pfam" id="PF08737">
    <property type="entry name" value="Rgp1"/>
    <property type="match status" value="1"/>
</dbReference>
<comment type="caution">
    <text evidence="2">The sequence shown here is derived from an EMBL/GenBank/DDBJ whole genome shotgun (WGS) entry which is preliminary data.</text>
</comment>
<feature type="region of interest" description="Disordered" evidence="1">
    <location>
        <begin position="743"/>
        <end position="769"/>
    </location>
</feature>
<feature type="region of interest" description="Disordered" evidence="1">
    <location>
        <begin position="38"/>
        <end position="77"/>
    </location>
</feature>
<dbReference type="OrthoDB" id="1918at2759"/>
<dbReference type="AlphaFoldDB" id="A0A9N8VIZ6"/>
<evidence type="ECO:0000256" key="1">
    <source>
        <dbReference type="SAM" id="MobiDB-lite"/>
    </source>
</evidence>
<dbReference type="Pfam" id="PF08561">
    <property type="entry name" value="Ribosomal_L37"/>
    <property type="match status" value="1"/>
</dbReference>
<dbReference type="InterPro" id="IPR013870">
    <property type="entry name" value="Ribosomal_mL54"/>
</dbReference>
<feature type="compositionally biased region" description="Polar residues" evidence="1">
    <location>
        <begin position="40"/>
        <end position="56"/>
    </location>
</feature>
<dbReference type="InterPro" id="IPR014848">
    <property type="entry name" value="Rgp1"/>
</dbReference>
<protein>
    <submittedName>
        <fullName evidence="2">10477_t:CDS:1</fullName>
    </submittedName>
</protein>
<reference evidence="2" key="1">
    <citation type="submission" date="2021-06" db="EMBL/GenBank/DDBJ databases">
        <authorList>
            <person name="Kallberg Y."/>
            <person name="Tangrot J."/>
            <person name="Rosling A."/>
        </authorList>
    </citation>
    <scope>NUCLEOTIDE SEQUENCE</scope>
    <source>
        <strain evidence="2">AZ414A</strain>
    </source>
</reference>
<keyword evidence="3" id="KW-1185">Reference proteome</keyword>
<name>A0A9N8VIZ6_9GLOM</name>
<evidence type="ECO:0000313" key="2">
    <source>
        <dbReference type="EMBL" id="CAG8457252.1"/>
    </source>
</evidence>
<gene>
    <name evidence="2" type="ORF">DEBURN_LOCUS2482</name>
</gene>
<evidence type="ECO:0000313" key="3">
    <source>
        <dbReference type="Proteomes" id="UP000789706"/>
    </source>
</evidence>
<organism evidence="2 3">
    <name type="scientific">Diversispora eburnea</name>
    <dbReference type="NCBI Taxonomy" id="1213867"/>
    <lineage>
        <taxon>Eukaryota</taxon>
        <taxon>Fungi</taxon>
        <taxon>Fungi incertae sedis</taxon>
        <taxon>Mucoromycota</taxon>
        <taxon>Glomeromycotina</taxon>
        <taxon>Glomeromycetes</taxon>
        <taxon>Diversisporales</taxon>
        <taxon>Diversisporaceae</taxon>
        <taxon>Diversispora</taxon>
    </lineage>
</organism>
<feature type="compositionally biased region" description="Basic residues" evidence="1">
    <location>
        <begin position="746"/>
        <end position="757"/>
    </location>
</feature>
<dbReference type="Proteomes" id="UP000789706">
    <property type="component" value="Unassembled WGS sequence"/>
</dbReference>